<dbReference type="InterPro" id="IPR036047">
    <property type="entry name" value="F-box-like_dom_sf"/>
</dbReference>
<dbReference type="Proteomes" id="UP000247233">
    <property type="component" value="Unassembled WGS sequence"/>
</dbReference>
<dbReference type="OrthoDB" id="4485631at2759"/>
<evidence type="ECO:0000313" key="2">
    <source>
        <dbReference type="Proteomes" id="UP000247233"/>
    </source>
</evidence>
<evidence type="ECO:0008006" key="3">
    <source>
        <dbReference type="Google" id="ProtNLM"/>
    </source>
</evidence>
<gene>
    <name evidence="1" type="ORF">BO70DRAFT_397891</name>
</gene>
<reference evidence="1 2" key="1">
    <citation type="submission" date="2016-12" db="EMBL/GenBank/DDBJ databases">
        <title>The genomes of Aspergillus section Nigri reveals drivers in fungal speciation.</title>
        <authorList>
            <consortium name="DOE Joint Genome Institute"/>
            <person name="Vesth T.C."/>
            <person name="Nybo J."/>
            <person name="Theobald S."/>
            <person name="Brandl J."/>
            <person name="Frisvad J.C."/>
            <person name="Nielsen K.F."/>
            <person name="Lyhne E.K."/>
            <person name="Kogle M.E."/>
            <person name="Kuo A."/>
            <person name="Riley R."/>
            <person name="Clum A."/>
            <person name="Nolan M."/>
            <person name="Lipzen A."/>
            <person name="Salamov A."/>
            <person name="Henrissat B."/>
            <person name="Wiebenga A."/>
            <person name="De Vries R.P."/>
            <person name="Grigoriev I.V."/>
            <person name="Mortensen U.H."/>
            <person name="Andersen M.R."/>
            <person name="Baker S.E."/>
        </authorList>
    </citation>
    <scope>NUCLEOTIDE SEQUENCE [LARGE SCALE GENOMIC DNA]</scope>
    <source>
        <strain evidence="1 2">CBS 117.55</strain>
    </source>
</reference>
<protein>
    <recommendedName>
        <fullName evidence="3">F-box domain-containing protein</fullName>
    </recommendedName>
</protein>
<organism evidence="1 2">
    <name type="scientific">Aspergillus heteromorphus CBS 117.55</name>
    <dbReference type="NCBI Taxonomy" id="1448321"/>
    <lineage>
        <taxon>Eukaryota</taxon>
        <taxon>Fungi</taxon>
        <taxon>Dikarya</taxon>
        <taxon>Ascomycota</taxon>
        <taxon>Pezizomycotina</taxon>
        <taxon>Eurotiomycetes</taxon>
        <taxon>Eurotiomycetidae</taxon>
        <taxon>Eurotiales</taxon>
        <taxon>Aspergillaceae</taxon>
        <taxon>Aspergillus</taxon>
        <taxon>Aspergillus subgen. Circumdati</taxon>
    </lineage>
</organism>
<dbReference type="RefSeq" id="XP_025397763.1">
    <property type="nucleotide sequence ID" value="XM_025546742.1"/>
</dbReference>
<dbReference type="EMBL" id="MSFL01000019">
    <property type="protein sequence ID" value="PWY77002.1"/>
    <property type="molecule type" value="Genomic_DNA"/>
</dbReference>
<sequence length="368" mass="42031">MQPLGSLVRGSHDPLLNCMICKDSIAKHKIKSYTSGFRAWNYRVKLQSFVCVHTSELMNKPFSPPELWKGLYRAIIYNAGTYCLSGVSILHEGKDHTGIMVLPRDSDAVFVGKPEKAPNDFIEAYMETIYDVTRREPRGYAMHERCWALAIQVMGADVIKANLGFFMNGMMNSWRYIDLGPVPPIIGPRLIVHYREKEYKGSAFELEDPADCQTWVKQQQEREAVGLLAGWKKKAMVLSRGVRRSTHIMCLRSNPKKTLADLVPPEDIVMMILDLLSAGDIESFLTACPRWEQVISARYWRRRAIKVLKLEFEEVPDEKDLNWKDVYYRTGSGLPIDSLRNRHRIITHLEDVKGLLQKSLGSAKASRA</sequence>
<dbReference type="VEuPathDB" id="FungiDB:BO70DRAFT_397891"/>
<evidence type="ECO:0000313" key="1">
    <source>
        <dbReference type="EMBL" id="PWY77002.1"/>
    </source>
</evidence>
<keyword evidence="2" id="KW-1185">Reference proteome</keyword>
<name>A0A317VVK7_9EURO</name>
<dbReference type="GeneID" id="37068979"/>
<accession>A0A317VVK7</accession>
<dbReference type="SUPFAM" id="SSF81383">
    <property type="entry name" value="F-box domain"/>
    <property type="match status" value="1"/>
</dbReference>
<dbReference type="AlphaFoldDB" id="A0A317VVK7"/>
<comment type="caution">
    <text evidence="1">The sequence shown here is derived from an EMBL/GenBank/DDBJ whole genome shotgun (WGS) entry which is preliminary data.</text>
</comment>
<proteinExistence type="predicted"/>